<gene>
    <name evidence="2" type="ORF">MAGR_13190</name>
</gene>
<dbReference type="Pfam" id="PF14230">
    <property type="entry name" value="DUF4333"/>
    <property type="match status" value="1"/>
</dbReference>
<dbReference type="InterPro" id="IPR025637">
    <property type="entry name" value="DUF4333"/>
</dbReference>
<proteinExistence type="predicted"/>
<dbReference type="AlphaFoldDB" id="A0A7I9VXQ2"/>
<dbReference type="EMBL" id="BLKS01000001">
    <property type="protein sequence ID" value="GFG49878.1"/>
    <property type="molecule type" value="Genomic_DNA"/>
</dbReference>
<dbReference type="RefSeq" id="WP_234816083.1">
    <property type="nucleotide sequence ID" value="NZ_BLKS01000001.1"/>
</dbReference>
<feature type="domain" description="DUF4333" evidence="1">
    <location>
        <begin position="42"/>
        <end position="116"/>
    </location>
</feature>
<dbReference type="Proteomes" id="UP000465302">
    <property type="component" value="Unassembled WGS sequence"/>
</dbReference>
<evidence type="ECO:0000259" key="1">
    <source>
        <dbReference type="Pfam" id="PF14230"/>
    </source>
</evidence>
<reference evidence="2 3" key="1">
    <citation type="journal article" date="2019" name="Emerg. Microbes Infect.">
        <title>Comprehensive subspecies identification of 175 nontuberculous mycobacteria species based on 7547 genomic profiles.</title>
        <authorList>
            <person name="Matsumoto Y."/>
            <person name="Kinjo T."/>
            <person name="Motooka D."/>
            <person name="Nabeya D."/>
            <person name="Jung N."/>
            <person name="Uechi K."/>
            <person name="Horii T."/>
            <person name="Iida T."/>
            <person name="Fujita J."/>
            <person name="Nakamura S."/>
        </authorList>
    </citation>
    <scope>NUCLEOTIDE SEQUENCE [LARGE SCALE GENOMIC DNA]</scope>
    <source>
        <strain evidence="2 3">JCM 6377</strain>
    </source>
</reference>
<name>A0A7I9VXQ2_MYCAG</name>
<evidence type="ECO:0000313" key="3">
    <source>
        <dbReference type="Proteomes" id="UP000465302"/>
    </source>
</evidence>
<accession>A0A7I9VXQ2</accession>
<protein>
    <recommendedName>
        <fullName evidence="1">DUF4333 domain-containing protein</fullName>
    </recommendedName>
</protein>
<evidence type="ECO:0000313" key="2">
    <source>
        <dbReference type="EMBL" id="GFG49878.1"/>
    </source>
</evidence>
<comment type="caution">
    <text evidence="2">The sequence shown here is derived from an EMBL/GenBank/DDBJ whole genome shotgun (WGS) entry which is preliminary data.</text>
</comment>
<organism evidence="2 3">
    <name type="scientific">Mycolicibacterium agri</name>
    <name type="common">Mycobacterium agri</name>
    <dbReference type="NCBI Taxonomy" id="36811"/>
    <lineage>
        <taxon>Bacteria</taxon>
        <taxon>Bacillati</taxon>
        <taxon>Actinomycetota</taxon>
        <taxon>Actinomycetes</taxon>
        <taxon>Mycobacteriales</taxon>
        <taxon>Mycobacteriaceae</taxon>
        <taxon>Mycolicibacterium</taxon>
    </lineage>
</organism>
<sequence>MSNLPRNGPRYATVLPTPNAQEVPAMRRLVQSAAWAATVLATTMACSFSAGTSVSVDKDDLAKEISGQLEKQVGRAPESVECPENLKGEVGATTRCMLHDGGETYGVNVNVTKVDGSDVNFDLKVDDQPQ</sequence>